<gene>
    <name evidence="2" type="ORF">A4A49_30025</name>
</gene>
<organism evidence="2 3">
    <name type="scientific">Nicotiana attenuata</name>
    <name type="common">Coyote tobacco</name>
    <dbReference type="NCBI Taxonomy" id="49451"/>
    <lineage>
        <taxon>Eukaryota</taxon>
        <taxon>Viridiplantae</taxon>
        <taxon>Streptophyta</taxon>
        <taxon>Embryophyta</taxon>
        <taxon>Tracheophyta</taxon>
        <taxon>Spermatophyta</taxon>
        <taxon>Magnoliopsida</taxon>
        <taxon>eudicotyledons</taxon>
        <taxon>Gunneridae</taxon>
        <taxon>Pentapetalae</taxon>
        <taxon>asterids</taxon>
        <taxon>lamiids</taxon>
        <taxon>Solanales</taxon>
        <taxon>Solanaceae</taxon>
        <taxon>Nicotianoideae</taxon>
        <taxon>Nicotianeae</taxon>
        <taxon>Nicotiana</taxon>
    </lineage>
</organism>
<evidence type="ECO:0000256" key="1">
    <source>
        <dbReference type="SAM" id="SignalP"/>
    </source>
</evidence>
<keyword evidence="3" id="KW-1185">Reference proteome</keyword>
<protein>
    <recommendedName>
        <fullName evidence="4">Carboxypeptidase A inhibitor-like domain-containing protein</fullName>
    </recommendedName>
</protein>
<keyword evidence="1" id="KW-0732">Signal</keyword>
<dbReference type="AlphaFoldDB" id="A0A1J6KUD7"/>
<dbReference type="Gramene" id="OIT22705">
    <property type="protein sequence ID" value="OIT22705"/>
    <property type="gene ID" value="A4A49_30025"/>
</dbReference>
<dbReference type="SMR" id="A0A1J6KUD7"/>
<reference evidence="2" key="1">
    <citation type="submission" date="2016-11" db="EMBL/GenBank/DDBJ databases">
        <title>The genome of Nicotiana attenuata.</title>
        <authorList>
            <person name="Xu S."/>
            <person name="Brockmoeller T."/>
            <person name="Gaquerel E."/>
            <person name="Navarro A."/>
            <person name="Kuhl H."/>
            <person name="Gase K."/>
            <person name="Ling Z."/>
            <person name="Zhou W."/>
            <person name="Kreitzer C."/>
            <person name="Stanke M."/>
            <person name="Tang H."/>
            <person name="Lyons E."/>
            <person name="Pandey P."/>
            <person name="Pandey S.P."/>
            <person name="Timmermann B."/>
            <person name="Baldwin I.T."/>
        </authorList>
    </citation>
    <scope>NUCLEOTIDE SEQUENCE [LARGE SCALE GENOMIC DNA]</scope>
    <source>
        <strain evidence="2">UT</strain>
    </source>
</reference>
<accession>A0A1J6KUD7</accession>
<feature type="signal peptide" evidence="1">
    <location>
        <begin position="1"/>
        <end position="18"/>
    </location>
</feature>
<proteinExistence type="predicted"/>
<sequence length="85" mass="9745">MALLKFGFVFTILLVATTINTPWFSKMQVMAARDDSQDLSRLERRLLPQRNDILTCARDCKYNSECKADCWICCICFLGTCNVDV</sequence>
<comment type="caution">
    <text evidence="2">The sequence shown here is derived from an EMBL/GenBank/DDBJ whole genome shotgun (WGS) entry which is preliminary data.</text>
</comment>
<evidence type="ECO:0000313" key="2">
    <source>
        <dbReference type="EMBL" id="OIT22705.1"/>
    </source>
</evidence>
<feature type="chain" id="PRO_5012950132" description="Carboxypeptidase A inhibitor-like domain-containing protein" evidence="1">
    <location>
        <begin position="19"/>
        <end position="85"/>
    </location>
</feature>
<evidence type="ECO:0008006" key="4">
    <source>
        <dbReference type="Google" id="ProtNLM"/>
    </source>
</evidence>
<dbReference type="EMBL" id="MJEQ01003545">
    <property type="protein sequence ID" value="OIT22705.1"/>
    <property type="molecule type" value="Genomic_DNA"/>
</dbReference>
<evidence type="ECO:0000313" key="3">
    <source>
        <dbReference type="Proteomes" id="UP000187609"/>
    </source>
</evidence>
<name>A0A1J6KUD7_NICAT</name>
<dbReference type="Proteomes" id="UP000187609">
    <property type="component" value="Unassembled WGS sequence"/>
</dbReference>